<feature type="compositionally biased region" description="Basic and acidic residues" evidence="1">
    <location>
        <begin position="99"/>
        <end position="110"/>
    </location>
</feature>
<feature type="region of interest" description="Disordered" evidence="1">
    <location>
        <begin position="97"/>
        <end position="140"/>
    </location>
</feature>
<name>W7TF99_9STRA</name>
<proteinExistence type="predicted"/>
<sequence length="140" mass="14865">MREGPPGKSGGSATGRTGGRHSFEASWHALVALTTIAPCLNTRDLRARYSHSSKTGRGLACEQEVRARGGSTEVLSCLPASLPPFLPPSLDVSVVLPARPEDKRTGERSSRNTRSSTWEGGKEGGSEGGYRILESRGTWG</sequence>
<dbReference type="Proteomes" id="UP000019335">
    <property type="component" value="Unassembled WGS sequence"/>
</dbReference>
<feature type="region of interest" description="Disordered" evidence="1">
    <location>
        <begin position="1"/>
        <end position="20"/>
    </location>
</feature>
<evidence type="ECO:0000313" key="3">
    <source>
        <dbReference type="Proteomes" id="UP000019335"/>
    </source>
</evidence>
<organism evidence="2 3">
    <name type="scientific">Nannochloropsis gaditana</name>
    <dbReference type="NCBI Taxonomy" id="72520"/>
    <lineage>
        <taxon>Eukaryota</taxon>
        <taxon>Sar</taxon>
        <taxon>Stramenopiles</taxon>
        <taxon>Ochrophyta</taxon>
        <taxon>Eustigmatophyceae</taxon>
        <taxon>Eustigmatales</taxon>
        <taxon>Monodopsidaceae</taxon>
        <taxon>Nannochloropsis</taxon>
    </lineage>
</organism>
<reference evidence="2 3" key="1">
    <citation type="journal article" date="2014" name="Mol. Plant">
        <title>Chromosome Scale Genome Assembly and Transcriptome Profiling of Nannochloropsis gaditana in Nitrogen Depletion.</title>
        <authorList>
            <person name="Corteggiani Carpinelli E."/>
            <person name="Telatin A."/>
            <person name="Vitulo N."/>
            <person name="Forcato C."/>
            <person name="D'Angelo M."/>
            <person name="Schiavon R."/>
            <person name="Vezzi A."/>
            <person name="Giacometti G.M."/>
            <person name="Morosinotto T."/>
            <person name="Valle G."/>
        </authorList>
    </citation>
    <scope>NUCLEOTIDE SEQUENCE [LARGE SCALE GENOMIC DNA]</scope>
    <source>
        <strain evidence="2 3">B-31</strain>
    </source>
</reference>
<comment type="caution">
    <text evidence="2">The sequence shown here is derived from an EMBL/GenBank/DDBJ whole genome shotgun (WGS) entry which is preliminary data.</text>
</comment>
<accession>W7TF99</accession>
<keyword evidence="3" id="KW-1185">Reference proteome</keyword>
<evidence type="ECO:0000313" key="2">
    <source>
        <dbReference type="EMBL" id="EWM22198.1"/>
    </source>
</evidence>
<gene>
    <name evidence="2" type="ORF">Naga_100621g1</name>
</gene>
<dbReference type="EMBL" id="AZIL01002258">
    <property type="protein sequence ID" value="EWM22198.1"/>
    <property type="molecule type" value="Genomic_DNA"/>
</dbReference>
<protein>
    <submittedName>
        <fullName evidence="2">Uncharacterized protein</fullName>
    </submittedName>
</protein>
<feature type="compositionally biased region" description="Gly residues" evidence="1">
    <location>
        <begin position="7"/>
        <end position="17"/>
    </location>
</feature>
<evidence type="ECO:0000256" key="1">
    <source>
        <dbReference type="SAM" id="MobiDB-lite"/>
    </source>
</evidence>
<dbReference type="AlphaFoldDB" id="W7TF99"/>